<reference evidence="7" key="1">
    <citation type="journal article" date="2023" name="Mol. Phylogenet. Evol.">
        <title>Genome-scale phylogeny and comparative genomics of the fungal order Sordariales.</title>
        <authorList>
            <person name="Hensen N."/>
            <person name="Bonometti L."/>
            <person name="Westerberg I."/>
            <person name="Brannstrom I.O."/>
            <person name="Guillou S."/>
            <person name="Cros-Aarteil S."/>
            <person name="Calhoun S."/>
            <person name="Haridas S."/>
            <person name="Kuo A."/>
            <person name="Mondo S."/>
            <person name="Pangilinan J."/>
            <person name="Riley R."/>
            <person name="LaButti K."/>
            <person name="Andreopoulos B."/>
            <person name="Lipzen A."/>
            <person name="Chen C."/>
            <person name="Yan M."/>
            <person name="Daum C."/>
            <person name="Ng V."/>
            <person name="Clum A."/>
            <person name="Steindorff A."/>
            <person name="Ohm R.A."/>
            <person name="Martin F."/>
            <person name="Silar P."/>
            <person name="Natvig D.O."/>
            <person name="Lalanne C."/>
            <person name="Gautier V."/>
            <person name="Ament-Velasquez S.L."/>
            <person name="Kruys A."/>
            <person name="Hutchinson M.I."/>
            <person name="Powell A.J."/>
            <person name="Barry K."/>
            <person name="Miller A.N."/>
            <person name="Grigoriev I.V."/>
            <person name="Debuchy R."/>
            <person name="Gladieux P."/>
            <person name="Hiltunen Thoren M."/>
            <person name="Johannesson H."/>
        </authorList>
    </citation>
    <scope>NUCLEOTIDE SEQUENCE</scope>
    <source>
        <strain evidence="7">PSN309</strain>
    </source>
</reference>
<dbReference type="InterPro" id="IPR018464">
    <property type="entry name" value="CENP-O"/>
</dbReference>
<name>A0AAN6WSJ8_9PEZI</name>
<evidence type="ECO:0000313" key="8">
    <source>
        <dbReference type="Proteomes" id="UP001302126"/>
    </source>
</evidence>
<accession>A0AAN6WSJ8</accession>
<dbReference type="GO" id="GO:0031511">
    <property type="term" value="C:Mis6-Sim4 complex"/>
    <property type="evidence" value="ECO:0007669"/>
    <property type="project" value="TreeGrafter"/>
</dbReference>
<gene>
    <name evidence="7" type="ORF">QBC35DRAFT_237454</name>
</gene>
<keyword evidence="6" id="KW-0137">Centromere</keyword>
<sequence length="309" mass="33544">MSTSPPPQSPPSLDEEIESLQTRITHLKKQLQLHTSTLLTAPSTRQLLLSSASSSSAAPLLLTLPSTSSTASTSSPADQKAFKETLLAKSNSQQAHHQATLYRACATLTTFRATDPDPNAVDSGRILGLRIEVVSRAKFLRPYYVFFNRPFASLHKNFLRVHRHTVPQCIPLAGLANRYLPAPSSGRKQDLAKFARQLRREVVRYHHRLGVVANLRKGAGIGKQEAEGTEEEEEDKPVDISVADAEAKQVTIEWADGRTGRLVIGDDGEVVDFVVVAEDGGRDRDAGRGLLGGGRKGPVEEVVSRLASG</sequence>
<evidence type="ECO:0000256" key="5">
    <source>
        <dbReference type="ARBA" id="ARBA00023242"/>
    </source>
</evidence>
<comment type="caution">
    <text evidence="7">The sequence shown here is derived from an EMBL/GenBank/DDBJ whole genome shotgun (WGS) entry which is preliminary data.</text>
</comment>
<proteinExistence type="inferred from homology"/>
<evidence type="ECO:0000256" key="2">
    <source>
        <dbReference type="ARBA" id="ARBA00004584"/>
    </source>
</evidence>
<dbReference type="PANTHER" id="PTHR14582:SF1">
    <property type="entry name" value="CENTROMERE PROTEIN O"/>
    <property type="match status" value="1"/>
</dbReference>
<dbReference type="PANTHER" id="PTHR14582">
    <property type="entry name" value="INNER KINETOCHORE SUBUNIT MAL2"/>
    <property type="match status" value="1"/>
</dbReference>
<dbReference type="GO" id="GO:0005634">
    <property type="term" value="C:nucleus"/>
    <property type="evidence" value="ECO:0007669"/>
    <property type="project" value="UniProtKB-SubCell"/>
</dbReference>
<organism evidence="7 8">
    <name type="scientific">Podospora australis</name>
    <dbReference type="NCBI Taxonomy" id="1536484"/>
    <lineage>
        <taxon>Eukaryota</taxon>
        <taxon>Fungi</taxon>
        <taxon>Dikarya</taxon>
        <taxon>Ascomycota</taxon>
        <taxon>Pezizomycotina</taxon>
        <taxon>Sordariomycetes</taxon>
        <taxon>Sordariomycetidae</taxon>
        <taxon>Sordariales</taxon>
        <taxon>Podosporaceae</taxon>
        <taxon>Podospora</taxon>
    </lineage>
</organism>
<dbReference type="Pfam" id="PF09496">
    <property type="entry name" value="CENP-O"/>
    <property type="match status" value="1"/>
</dbReference>
<protein>
    <submittedName>
        <fullName evidence="7">Cenp-O kinetochore centromere component-domain-containing protein</fullName>
    </submittedName>
</protein>
<evidence type="ECO:0000313" key="7">
    <source>
        <dbReference type="EMBL" id="KAK4187319.1"/>
    </source>
</evidence>
<keyword evidence="5" id="KW-0539">Nucleus</keyword>
<keyword evidence="4" id="KW-0158">Chromosome</keyword>
<dbReference type="Proteomes" id="UP001302126">
    <property type="component" value="Unassembled WGS sequence"/>
</dbReference>
<evidence type="ECO:0000256" key="3">
    <source>
        <dbReference type="ARBA" id="ARBA00007321"/>
    </source>
</evidence>
<dbReference type="AlphaFoldDB" id="A0AAN6WSJ8"/>
<evidence type="ECO:0000256" key="4">
    <source>
        <dbReference type="ARBA" id="ARBA00022454"/>
    </source>
</evidence>
<dbReference type="EMBL" id="MU864405">
    <property type="protein sequence ID" value="KAK4187319.1"/>
    <property type="molecule type" value="Genomic_DNA"/>
</dbReference>
<comment type="similarity">
    <text evidence="3">Belongs to the CENP-O/MCM21 family.</text>
</comment>
<reference evidence="7" key="2">
    <citation type="submission" date="2023-05" db="EMBL/GenBank/DDBJ databases">
        <authorList>
            <consortium name="Lawrence Berkeley National Laboratory"/>
            <person name="Steindorff A."/>
            <person name="Hensen N."/>
            <person name="Bonometti L."/>
            <person name="Westerberg I."/>
            <person name="Brannstrom I.O."/>
            <person name="Guillou S."/>
            <person name="Cros-Aarteil S."/>
            <person name="Calhoun S."/>
            <person name="Haridas S."/>
            <person name="Kuo A."/>
            <person name="Mondo S."/>
            <person name="Pangilinan J."/>
            <person name="Riley R."/>
            <person name="Labutti K."/>
            <person name="Andreopoulos B."/>
            <person name="Lipzen A."/>
            <person name="Chen C."/>
            <person name="Yanf M."/>
            <person name="Daum C."/>
            <person name="Ng V."/>
            <person name="Clum A."/>
            <person name="Ohm R."/>
            <person name="Martin F."/>
            <person name="Silar P."/>
            <person name="Natvig D."/>
            <person name="Lalanne C."/>
            <person name="Gautier V."/>
            <person name="Ament-Velasquez S.L."/>
            <person name="Kruys A."/>
            <person name="Hutchinson M.I."/>
            <person name="Powell A.J."/>
            <person name="Barry K."/>
            <person name="Miller A.N."/>
            <person name="Grigoriev I.V."/>
            <person name="Debuchy R."/>
            <person name="Gladieux P."/>
            <person name="Thoren M.H."/>
            <person name="Johannesson H."/>
        </authorList>
    </citation>
    <scope>NUCLEOTIDE SEQUENCE</scope>
    <source>
        <strain evidence="7">PSN309</strain>
    </source>
</reference>
<comment type="subcellular location">
    <subcellularLocation>
        <location evidence="2">Chromosome</location>
        <location evidence="2">Centromere</location>
    </subcellularLocation>
    <subcellularLocation>
        <location evidence="1">Nucleus</location>
    </subcellularLocation>
</comment>
<evidence type="ECO:0000256" key="1">
    <source>
        <dbReference type="ARBA" id="ARBA00004123"/>
    </source>
</evidence>
<keyword evidence="8" id="KW-1185">Reference proteome</keyword>
<evidence type="ECO:0000256" key="6">
    <source>
        <dbReference type="ARBA" id="ARBA00023328"/>
    </source>
</evidence>